<sequence length="347" mass="38955">MLAEEYAKKEDEKIGDREEGVFASTTDDEFGINTLHYNEDGSHYMAGQLMLQPWRESPSLSYCQNTDLSLTFSINLSPHFIGDSEARIKMAMIEMSVFRNAPCNCGKLSLQVTIEQESERGKALCSAEGKYPRSQCGRSFPMFNEQELEAVTDLRQLIKVAVDVESAILSYVLGIEHKDMNYLIEIPNFRMLLPWILELWNQKFALDFAYDGEKSLFTLDPLPRNKLEFTIVLEDVVSSRYGEKSLFRTLSMLAYISENGEHQADNSVSIEAYRTAYSDLSNTAEDVSHARDPAGVGGVWLLLLGGQTQWTVVPVATLISISSIIAADTYAFVGGKFPLLASFRKMK</sequence>
<dbReference type="Proteomes" id="UP001062846">
    <property type="component" value="Chromosome 9"/>
</dbReference>
<evidence type="ECO:0000313" key="2">
    <source>
        <dbReference type="Proteomes" id="UP001062846"/>
    </source>
</evidence>
<dbReference type="EMBL" id="CM046396">
    <property type="protein sequence ID" value="KAI8538143.1"/>
    <property type="molecule type" value="Genomic_DNA"/>
</dbReference>
<keyword evidence="2" id="KW-1185">Reference proteome</keyword>
<proteinExistence type="predicted"/>
<evidence type="ECO:0000313" key="1">
    <source>
        <dbReference type="EMBL" id="KAI8538143.1"/>
    </source>
</evidence>
<gene>
    <name evidence="1" type="ORF">RHMOL_Rhmol09G0079800</name>
</gene>
<name>A0ACC0MAS4_RHOML</name>
<accession>A0ACC0MAS4</accession>
<organism evidence="1 2">
    <name type="scientific">Rhododendron molle</name>
    <name type="common">Chinese azalea</name>
    <name type="synonym">Azalea mollis</name>
    <dbReference type="NCBI Taxonomy" id="49168"/>
    <lineage>
        <taxon>Eukaryota</taxon>
        <taxon>Viridiplantae</taxon>
        <taxon>Streptophyta</taxon>
        <taxon>Embryophyta</taxon>
        <taxon>Tracheophyta</taxon>
        <taxon>Spermatophyta</taxon>
        <taxon>Magnoliopsida</taxon>
        <taxon>eudicotyledons</taxon>
        <taxon>Gunneridae</taxon>
        <taxon>Pentapetalae</taxon>
        <taxon>asterids</taxon>
        <taxon>Ericales</taxon>
        <taxon>Ericaceae</taxon>
        <taxon>Ericoideae</taxon>
        <taxon>Rhodoreae</taxon>
        <taxon>Rhododendron</taxon>
    </lineage>
</organism>
<reference evidence="1" key="1">
    <citation type="submission" date="2022-02" db="EMBL/GenBank/DDBJ databases">
        <title>Plant Genome Project.</title>
        <authorList>
            <person name="Zhang R.-G."/>
        </authorList>
    </citation>
    <scope>NUCLEOTIDE SEQUENCE</scope>
    <source>
        <strain evidence="1">AT1</strain>
    </source>
</reference>
<comment type="caution">
    <text evidence="1">The sequence shown here is derived from an EMBL/GenBank/DDBJ whole genome shotgun (WGS) entry which is preliminary data.</text>
</comment>
<protein>
    <submittedName>
        <fullName evidence="1">Uncharacterized protein</fullName>
    </submittedName>
</protein>